<reference evidence="6 7" key="1">
    <citation type="submission" date="2018-06" db="EMBL/GenBank/DDBJ databases">
        <authorList>
            <consortium name="Pathogen Informatics"/>
            <person name="Doyle S."/>
        </authorList>
    </citation>
    <scope>NUCLEOTIDE SEQUENCE [LARGE SCALE GENOMIC DNA]</scope>
    <source>
        <strain evidence="6 7">NCTC11685</strain>
    </source>
</reference>
<name>A0A7H4N4Q9_9ENTR</name>
<evidence type="ECO:0000256" key="1">
    <source>
        <dbReference type="ARBA" id="ARBA00022598"/>
    </source>
</evidence>
<dbReference type="GO" id="GO:0004823">
    <property type="term" value="F:leucine-tRNA ligase activity"/>
    <property type="evidence" value="ECO:0007669"/>
    <property type="project" value="UniProtKB-EC"/>
</dbReference>
<dbReference type="GO" id="GO:0005524">
    <property type="term" value="F:ATP binding"/>
    <property type="evidence" value="ECO:0007669"/>
    <property type="project" value="UniProtKB-KW"/>
</dbReference>
<dbReference type="GO" id="GO:0006418">
    <property type="term" value="P:tRNA aminoacylation for protein translation"/>
    <property type="evidence" value="ECO:0007669"/>
    <property type="project" value="InterPro"/>
</dbReference>
<accession>A0A7H4N4Q9</accession>
<dbReference type="EMBL" id="UGMS01000001">
    <property type="protein sequence ID" value="STV78098.1"/>
    <property type="molecule type" value="Genomic_DNA"/>
</dbReference>
<dbReference type="FunFam" id="1.10.730.10:FF:000002">
    <property type="entry name" value="Leucine--tRNA ligase"/>
    <property type="match status" value="1"/>
</dbReference>
<dbReference type="AlphaFoldDB" id="A0A7H4N4Q9"/>
<evidence type="ECO:0000256" key="2">
    <source>
        <dbReference type="ARBA" id="ARBA00022741"/>
    </source>
</evidence>
<evidence type="ECO:0000256" key="3">
    <source>
        <dbReference type="ARBA" id="ARBA00022840"/>
    </source>
</evidence>
<keyword evidence="1 6" id="KW-0436">Ligase</keyword>
<evidence type="ECO:0000256" key="4">
    <source>
        <dbReference type="ARBA" id="ARBA00022917"/>
    </source>
</evidence>
<gene>
    <name evidence="6" type="primary">leuS_2</name>
    <name evidence="6" type="ORF">NCTC11685_02032</name>
</gene>
<proteinExistence type="predicted"/>
<keyword evidence="3" id="KW-0067">ATP-binding</keyword>
<keyword evidence="5 6" id="KW-0030">Aminoacyl-tRNA synthetase</keyword>
<organism evidence="6 7">
    <name type="scientific">Klebsiella michiganensis</name>
    <dbReference type="NCBI Taxonomy" id="1134687"/>
    <lineage>
        <taxon>Bacteria</taxon>
        <taxon>Pseudomonadati</taxon>
        <taxon>Pseudomonadota</taxon>
        <taxon>Gammaproteobacteria</taxon>
        <taxon>Enterobacterales</taxon>
        <taxon>Enterobacteriaceae</taxon>
        <taxon>Klebsiella/Raoultella group</taxon>
        <taxon>Klebsiella</taxon>
    </lineage>
</organism>
<comment type="caution">
    <text evidence="6">The sequence shown here is derived from an EMBL/GenBank/DDBJ whole genome shotgun (WGS) entry which is preliminary data.</text>
</comment>
<evidence type="ECO:0000313" key="7">
    <source>
        <dbReference type="Proteomes" id="UP000254863"/>
    </source>
</evidence>
<protein>
    <submittedName>
        <fullName evidence="6">Leucyl-tRNA synthetase</fullName>
        <ecNumber evidence="6">6.1.1.4</ecNumber>
    </submittedName>
</protein>
<dbReference type="SUPFAM" id="SSF47323">
    <property type="entry name" value="Anticodon-binding domain of a subclass of class I aminoacyl-tRNA synthetases"/>
    <property type="match status" value="1"/>
</dbReference>
<keyword evidence="2" id="KW-0547">Nucleotide-binding</keyword>
<evidence type="ECO:0000313" key="6">
    <source>
        <dbReference type="EMBL" id="STV78098.1"/>
    </source>
</evidence>
<keyword evidence="4" id="KW-0648">Protein biosynthesis</keyword>
<dbReference type="Proteomes" id="UP000254863">
    <property type="component" value="Unassembled WGS sequence"/>
</dbReference>
<sequence length="68" mass="7337">MKPPALDVASLSEDQKALRRDVHKTIAKVTDDIGRRQTFNTAIAAIMELMNKLAKSAAGKRSGSRADA</sequence>
<dbReference type="Gene3D" id="1.10.730.10">
    <property type="entry name" value="Isoleucyl-tRNA Synthetase, Domain 1"/>
    <property type="match status" value="1"/>
</dbReference>
<dbReference type="EC" id="6.1.1.4" evidence="6"/>
<evidence type="ECO:0000256" key="5">
    <source>
        <dbReference type="ARBA" id="ARBA00023146"/>
    </source>
</evidence>
<dbReference type="InterPro" id="IPR009080">
    <property type="entry name" value="tRNAsynth_Ia_anticodon-bd"/>
</dbReference>